<organism evidence="1 2">
    <name type="scientific">Inquilinus ginsengisoli</name>
    <dbReference type="NCBI Taxonomy" id="363840"/>
    <lineage>
        <taxon>Bacteria</taxon>
        <taxon>Pseudomonadati</taxon>
        <taxon>Pseudomonadota</taxon>
        <taxon>Alphaproteobacteria</taxon>
        <taxon>Rhodospirillales</taxon>
        <taxon>Rhodospirillaceae</taxon>
        <taxon>Inquilinus</taxon>
    </lineage>
</organism>
<comment type="caution">
    <text evidence="1">The sequence shown here is derived from an EMBL/GenBank/DDBJ whole genome shotgun (WGS) entry which is preliminary data.</text>
</comment>
<protein>
    <submittedName>
        <fullName evidence="1">Uncharacterized protein</fullName>
    </submittedName>
</protein>
<evidence type="ECO:0000313" key="2">
    <source>
        <dbReference type="Proteomes" id="UP001262410"/>
    </source>
</evidence>
<gene>
    <name evidence="1" type="ORF">E9232_003390</name>
</gene>
<dbReference type="Proteomes" id="UP001262410">
    <property type="component" value="Unassembled WGS sequence"/>
</dbReference>
<sequence length="78" mass="8108">MVLEDVYVGQDVGFGCIHEGGQLGQFGPELAGGTAPLSLAGGGILLANAVAMKAETTRRPLLPACARTFLMTCTRQRC</sequence>
<reference evidence="1 2" key="1">
    <citation type="submission" date="2023-07" db="EMBL/GenBank/DDBJ databases">
        <title>Sorghum-associated microbial communities from plants grown in Nebraska, USA.</title>
        <authorList>
            <person name="Schachtman D."/>
        </authorList>
    </citation>
    <scope>NUCLEOTIDE SEQUENCE [LARGE SCALE GENOMIC DNA]</scope>
    <source>
        <strain evidence="1 2">584</strain>
    </source>
</reference>
<evidence type="ECO:0000313" key="1">
    <source>
        <dbReference type="EMBL" id="MDR6290864.1"/>
    </source>
</evidence>
<dbReference type="EMBL" id="JAVDPW010000005">
    <property type="protein sequence ID" value="MDR6290864.1"/>
    <property type="molecule type" value="Genomic_DNA"/>
</dbReference>
<proteinExistence type="predicted"/>
<keyword evidence="2" id="KW-1185">Reference proteome</keyword>
<accession>A0ABU1JS83</accession>
<name>A0ABU1JS83_9PROT</name>